<sequence>MAFTQKYLQAPQGYFNEEYLAIAQSEGFQYFYTTNPFGRNTRHTPKEHIHRFHVRNRSGADLGKKIRASHHPVVAPFFNRFKRWKKKL</sequence>
<dbReference type="AlphaFoldDB" id="A0A378XG62"/>
<name>A0A378XG62_9BURK</name>
<accession>A0A378XG62</accession>
<evidence type="ECO:0000313" key="3">
    <source>
        <dbReference type="Proteomes" id="UP000254603"/>
    </source>
</evidence>
<proteinExistence type="predicted"/>
<dbReference type="RefSeq" id="WP_018574795.1">
    <property type="nucleotide sequence ID" value="NZ_CP065725.1"/>
</dbReference>
<dbReference type="EMBL" id="UGSB01000001">
    <property type="protein sequence ID" value="SUA55444.1"/>
    <property type="molecule type" value="Genomic_DNA"/>
</dbReference>
<evidence type="ECO:0000313" key="4">
    <source>
        <dbReference type="Proteomes" id="UP000594903"/>
    </source>
</evidence>
<evidence type="ECO:0000313" key="2">
    <source>
        <dbReference type="EMBL" id="SUA55444.1"/>
    </source>
</evidence>
<reference evidence="2 3" key="1">
    <citation type="submission" date="2018-06" db="EMBL/GenBank/DDBJ databases">
        <authorList>
            <consortium name="Pathogen Informatics"/>
            <person name="Doyle S."/>
        </authorList>
    </citation>
    <scope>NUCLEOTIDE SEQUENCE [LARGE SCALE GENOMIC DNA]</scope>
    <source>
        <strain evidence="2 3">NCTC11997</strain>
    </source>
</reference>
<organism evidence="2 3">
    <name type="scientific">Oligella ureolytica</name>
    <dbReference type="NCBI Taxonomy" id="90244"/>
    <lineage>
        <taxon>Bacteria</taxon>
        <taxon>Pseudomonadati</taxon>
        <taxon>Pseudomonadota</taxon>
        <taxon>Betaproteobacteria</taxon>
        <taxon>Burkholderiales</taxon>
        <taxon>Alcaligenaceae</taxon>
        <taxon>Oligella</taxon>
    </lineage>
</organism>
<reference evidence="1 4" key="2">
    <citation type="submission" date="2020-12" db="EMBL/GenBank/DDBJ databases">
        <title>FDA dAtabase for Regulatory Grade micrObial Sequences (FDA-ARGOS): Supporting development and validation of Infectious Disease Dx tests.</title>
        <authorList>
            <person name="Sproer C."/>
            <person name="Gronow S."/>
            <person name="Severitt S."/>
            <person name="Schroder I."/>
            <person name="Tallon L."/>
            <person name="Sadzewicz L."/>
            <person name="Zhao X."/>
            <person name="Boylan J."/>
            <person name="Ott S."/>
            <person name="Bowen H."/>
            <person name="Vavikolanu K."/>
            <person name="Mehta A."/>
            <person name="Aluvathingal J."/>
            <person name="Nadendla S."/>
            <person name="Lowell S."/>
            <person name="Myers T."/>
            <person name="Yan Y."/>
            <person name="Sichtig H."/>
        </authorList>
    </citation>
    <scope>NUCLEOTIDE SEQUENCE [LARGE SCALE GENOMIC DNA]</scope>
    <source>
        <strain evidence="1 4">FDAARGOS_872</strain>
    </source>
</reference>
<dbReference type="Proteomes" id="UP000594903">
    <property type="component" value="Chromosome"/>
</dbReference>
<protein>
    <submittedName>
        <fullName evidence="2">Uncharacterized protein</fullName>
    </submittedName>
</protein>
<dbReference type="Gene3D" id="3.20.20.370">
    <property type="entry name" value="Glycoside hydrolase/deacetylase"/>
    <property type="match status" value="1"/>
</dbReference>
<dbReference type="STRING" id="1122619.GCA_000373745_01625"/>
<keyword evidence="4" id="KW-1185">Reference proteome</keyword>
<gene>
    <name evidence="1" type="ORF">I6G29_08745</name>
    <name evidence="2" type="ORF">NCTC11997_01813</name>
</gene>
<evidence type="ECO:0000313" key="1">
    <source>
        <dbReference type="EMBL" id="QPT39260.1"/>
    </source>
</evidence>
<dbReference type="Proteomes" id="UP000254603">
    <property type="component" value="Unassembled WGS sequence"/>
</dbReference>
<dbReference type="EMBL" id="CP065725">
    <property type="protein sequence ID" value="QPT39260.1"/>
    <property type="molecule type" value="Genomic_DNA"/>
</dbReference>